<dbReference type="Pfam" id="PF13370">
    <property type="entry name" value="Fer4_13"/>
    <property type="match status" value="1"/>
</dbReference>
<dbReference type="GO" id="GO:0051536">
    <property type="term" value="F:iron-sulfur cluster binding"/>
    <property type="evidence" value="ECO:0007669"/>
    <property type="project" value="UniProtKB-KW"/>
</dbReference>
<dbReference type="STRING" id="1798338.A3J56_02710"/>
<dbReference type="GO" id="GO:0009055">
    <property type="term" value="F:electron transfer activity"/>
    <property type="evidence" value="ECO:0007669"/>
    <property type="project" value="UniProtKB-UniRule"/>
</dbReference>
<dbReference type="EMBL" id="MFHQ01000028">
    <property type="protein sequence ID" value="OGF74200.1"/>
    <property type="molecule type" value="Genomic_DNA"/>
</dbReference>
<organism evidence="8 9">
    <name type="scientific">Candidatus Giovannonibacteria bacterium RIFCSPHIGHO2_02_FULL_46_20</name>
    <dbReference type="NCBI Taxonomy" id="1798338"/>
    <lineage>
        <taxon>Bacteria</taxon>
        <taxon>Candidatus Giovannoniibacteriota</taxon>
    </lineage>
</organism>
<keyword evidence="1 6" id="KW-0813">Transport</keyword>
<comment type="caution">
    <text evidence="8">The sequence shown here is derived from an EMBL/GenBank/DDBJ whole genome shotgun (WGS) entry which is preliminary data.</text>
</comment>
<dbReference type="SUPFAM" id="SSF54862">
    <property type="entry name" value="4Fe-4S ferredoxins"/>
    <property type="match status" value="1"/>
</dbReference>
<evidence type="ECO:0000256" key="6">
    <source>
        <dbReference type="RuleBase" id="RU368020"/>
    </source>
</evidence>
<dbReference type="PROSITE" id="PS51379">
    <property type="entry name" value="4FE4S_FER_2"/>
    <property type="match status" value="1"/>
</dbReference>
<name>A0A1F5WF53_9BACT</name>
<dbReference type="GO" id="GO:0005506">
    <property type="term" value="F:iron ion binding"/>
    <property type="evidence" value="ECO:0007669"/>
    <property type="project" value="UniProtKB-UniRule"/>
</dbReference>
<dbReference type="PRINTS" id="PR00352">
    <property type="entry name" value="3FE4SFRDOXIN"/>
</dbReference>
<keyword evidence="5 6" id="KW-0411">Iron-sulfur</keyword>
<reference evidence="8 9" key="1">
    <citation type="journal article" date="2016" name="Nat. Commun.">
        <title>Thousands of microbial genomes shed light on interconnected biogeochemical processes in an aquifer system.</title>
        <authorList>
            <person name="Anantharaman K."/>
            <person name="Brown C.T."/>
            <person name="Hug L.A."/>
            <person name="Sharon I."/>
            <person name="Castelle C.J."/>
            <person name="Probst A.J."/>
            <person name="Thomas B.C."/>
            <person name="Singh A."/>
            <person name="Wilkins M.J."/>
            <person name="Karaoz U."/>
            <person name="Brodie E.L."/>
            <person name="Williams K.H."/>
            <person name="Hubbard S.S."/>
            <person name="Banfield J.F."/>
        </authorList>
    </citation>
    <scope>NUCLEOTIDE SEQUENCE [LARGE SCALE GENOMIC DNA]</scope>
</reference>
<dbReference type="InterPro" id="IPR017896">
    <property type="entry name" value="4Fe4S_Fe-S-bd"/>
</dbReference>
<dbReference type="PANTHER" id="PTHR36923">
    <property type="entry name" value="FERREDOXIN"/>
    <property type="match status" value="1"/>
</dbReference>
<evidence type="ECO:0000256" key="1">
    <source>
        <dbReference type="ARBA" id="ARBA00022448"/>
    </source>
</evidence>
<evidence type="ECO:0000313" key="8">
    <source>
        <dbReference type="EMBL" id="OGF74200.1"/>
    </source>
</evidence>
<comment type="function">
    <text evidence="6">Ferredoxins are iron-sulfur proteins that transfer electrons in a wide variety of metabolic reactions.</text>
</comment>
<evidence type="ECO:0000259" key="7">
    <source>
        <dbReference type="PROSITE" id="PS51379"/>
    </source>
</evidence>
<keyword evidence="3 6" id="KW-0249">Electron transport</keyword>
<dbReference type="PANTHER" id="PTHR36923:SF3">
    <property type="entry name" value="FERREDOXIN"/>
    <property type="match status" value="1"/>
</dbReference>
<evidence type="ECO:0000256" key="4">
    <source>
        <dbReference type="ARBA" id="ARBA00023004"/>
    </source>
</evidence>
<sequence>MGRIYVDRDLCIGAASCVAIAPGVFQLDGENKAYVVDENAADQETIMLAAQSCPTRAIFLYNEDGNQIYP</sequence>
<dbReference type="InterPro" id="IPR001080">
    <property type="entry name" value="3Fe4S_ferredoxin"/>
</dbReference>
<accession>A0A1F5WF53</accession>
<evidence type="ECO:0000256" key="3">
    <source>
        <dbReference type="ARBA" id="ARBA00022982"/>
    </source>
</evidence>
<dbReference type="Proteomes" id="UP000178406">
    <property type="component" value="Unassembled WGS sequence"/>
</dbReference>
<evidence type="ECO:0000313" key="9">
    <source>
        <dbReference type="Proteomes" id="UP000178406"/>
    </source>
</evidence>
<proteinExistence type="predicted"/>
<dbReference type="Gene3D" id="3.30.70.20">
    <property type="match status" value="1"/>
</dbReference>
<keyword evidence="2 6" id="KW-0479">Metal-binding</keyword>
<gene>
    <name evidence="8" type="ORF">A3J56_02710</name>
</gene>
<evidence type="ECO:0000256" key="2">
    <source>
        <dbReference type="ARBA" id="ARBA00022723"/>
    </source>
</evidence>
<keyword evidence="4 6" id="KW-0408">Iron</keyword>
<dbReference type="InterPro" id="IPR051269">
    <property type="entry name" value="Fe-S_cluster_ET"/>
</dbReference>
<protein>
    <recommendedName>
        <fullName evidence="6">Ferredoxin</fullName>
    </recommendedName>
</protein>
<feature type="domain" description="4Fe-4S ferredoxin-type" evidence="7">
    <location>
        <begin position="2"/>
        <end position="30"/>
    </location>
</feature>
<dbReference type="AlphaFoldDB" id="A0A1F5WF53"/>
<evidence type="ECO:0000256" key="5">
    <source>
        <dbReference type="ARBA" id="ARBA00023014"/>
    </source>
</evidence>